<dbReference type="EMBL" id="JACOOX010000006">
    <property type="protein sequence ID" value="MBC5663425.1"/>
    <property type="molecule type" value="Genomic_DNA"/>
</dbReference>
<evidence type="ECO:0000259" key="2">
    <source>
        <dbReference type="Pfam" id="PF08486"/>
    </source>
</evidence>
<comment type="caution">
    <text evidence="3">The sequence shown here is derived from an EMBL/GenBank/DDBJ whole genome shotgun (WGS) entry which is preliminary data.</text>
</comment>
<protein>
    <submittedName>
        <fullName evidence="3">SpoIID/LytB domain-containing protein</fullName>
    </submittedName>
</protein>
<evidence type="ECO:0000313" key="4">
    <source>
        <dbReference type="Proteomes" id="UP000615234"/>
    </source>
</evidence>
<reference evidence="3 4" key="1">
    <citation type="submission" date="2020-08" db="EMBL/GenBank/DDBJ databases">
        <title>Genome public.</title>
        <authorList>
            <person name="Liu C."/>
            <person name="Sun Q."/>
        </authorList>
    </citation>
    <scope>NUCLEOTIDE SEQUENCE [LARGE SCALE GENOMIC DNA]</scope>
    <source>
        <strain evidence="3 4">NSJ-10</strain>
    </source>
</reference>
<dbReference type="PANTHER" id="PTHR30032">
    <property type="entry name" value="N-ACETYLMURAMOYL-L-ALANINE AMIDASE-RELATED"/>
    <property type="match status" value="1"/>
</dbReference>
<evidence type="ECO:0000313" key="3">
    <source>
        <dbReference type="EMBL" id="MBC5663425.1"/>
    </source>
</evidence>
<dbReference type="Pfam" id="PF08486">
    <property type="entry name" value="SpoIID"/>
    <property type="match status" value="1"/>
</dbReference>
<dbReference type="RefSeq" id="WP_118663036.1">
    <property type="nucleotide sequence ID" value="NZ_JACOOX010000006.1"/>
</dbReference>
<sequence>MKNFLKFLTFCVMILLVVLIIYAGKYAVKEKEEIPEEYKQTDISILSNLRDSAGAGVVKESDSQADKQAREAMQTDHTAELPVLSEQNMPDTIRVLLSDDGSYWQSEVRVSSDSDLRVICGQTETSYKKGTEIDLAELTGDADPVSLTIIPEQYGKLTIESFHKSEGAPSYRGKLQIKKQGNKYCIVNELAFEEYLYAVVSSEMPSSYEKEALKAQAVCARSYAVRRIQDGAFEEYGADLDDTTASQVYNNVFETEETIHAVQETEGQILTNDGDVVNAYFFSTSCGTTCRNDDVWGGEKLDYLNDQLEIYTEADRKRLGDATVMLDHGYFQIGDGRLSTEEVFRAFIDQTVYVNSIEKEEPFYRWQVTLTADQIQTLAGADITDQTGEIEKVRVTKRGNSGIARNMVLYGKQSSVTIEGQMEIRELLCSPDVVIRKQDGSETSGFDLLPSAYFYITQDKEGNYQLHGGGFGHGVGMSQNGANDLAEAGYGYEEILSHYYNGTELEKLRETGNKTNEE</sequence>
<evidence type="ECO:0000256" key="1">
    <source>
        <dbReference type="SAM" id="MobiDB-lite"/>
    </source>
</evidence>
<feature type="region of interest" description="Disordered" evidence="1">
    <location>
        <begin position="57"/>
        <end position="77"/>
    </location>
</feature>
<feature type="domain" description="Sporulation stage II protein D amidase enhancer LytB N-terminal" evidence="2">
    <location>
        <begin position="182"/>
        <end position="271"/>
    </location>
</feature>
<accession>A0A8I0AQI9</accession>
<dbReference type="PANTHER" id="PTHR30032:SF4">
    <property type="entry name" value="AMIDASE ENHANCER"/>
    <property type="match status" value="1"/>
</dbReference>
<keyword evidence="4" id="KW-1185">Reference proteome</keyword>
<dbReference type="GO" id="GO:0030435">
    <property type="term" value="P:sporulation resulting in formation of a cellular spore"/>
    <property type="evidence" value="ECO:0007669"/>
    <property type="project" value="InterPro"/>
</dbReference>
<name>A0A8I0AQI9_9FIRM</name>
<organism evidence="3 4">
    <name type="scientific">Coprococcus hominis</name>
    <name type="common">ex Liu et al. 2022</name>
    <dbReference type="NCBI Taxonomy" id="2763039"/>
    <lineage>
        <taxon>Bacteria</taxon>
        <taxon>Bacillati</taxon>
        <taxon>Bacillota</taxon>
        <taxon>Clostridia</taxon>
        <taxon>Lachnospirales</taxon>
        <taxon>Lachnospiraceae</taxon>
        <taxon>Coprococcus</taxon>
    </lineage>
</organism>
<dbReference type="InterPro" id="IPR013486">
    <property type="entry name" value="SpoIID/LytB"/>
</dbReference>
<dbReference type="InterPro" id="IPR013693">
    <property type="entry name" value="SpoIID/LytB_N"/>
</dbReference>
<dbReference type="InterPro" id="IPR051922">
    <property type="entry name" value="Bact_Sporulation_Assoc"/>
</dbReference>
<proteinExistence type="predicted"/>
<gene>
    <name evidence="3" type="ORF">H8S09_11145</name>
</gene>
<dbReference type="NCBIfam" id="TIGR02669">
    <property type="entry name" value="SpoIID_LytB"/>
    <property type="match status" value="2"/>
</dbReference>
<dbReference type="AlphaFoldDB" id="A0A8I0AQI9"/>
<dbReference type="Proteomes" id="UP000615234">
    <property type="component" value="Unassembled WGS sequence"/>
</dbReference>
<dbReference type="GO" id="GO:0030288">
    <property type="term" value="C:outer membrane-bounded periplasmic space"/>
    <property type="evidence" value="ECO:0007669"/>
    <property type="project" value="TreeGrafter"/>
</dbReference>
<feature type="compositionally biased region" description="Basic and acidic residues" evidence="1">
    <location>
        <begin position="59"/>
        <end position="77"/>
    </location>
</feature>